<dbReference type="EMBL" id="JARKIK010000021">
    <property type="protein sequence ID" value="KAK8744615.1"/>
    <property type="molecule type" value="Genomic_DNA"/>
</dbReference>
<evidence type="ECO:0000313" key="2">
    <source>
        <dbReference type="Proteomes" id="UP001445076"/>
    </source>
</evidence>
<proteinExistence type="predicted"/>
<evidence type="ECO:0008006" key="3">
    <source>
        <dbReference type="Google" id="ProtNLM"/>
    </source>
</evidence>
<organism evidence="1 2">
    <name type="scientific">Cherax quadricarinatus</name>
    <name type="common">Australian red claw crayfish</name>
    <dbReference type="NCBI Taxonomy" id="27406"/>
    <lineage>
        <taxon>Eukaryota</taxon>
        <taxon>Metazoa</taxon>
        <taxon>Ecdysozoa</taxon>
        <taxon>Arthropoda</taxon>
        <taxon>Crustacea</taxon>
        <taxon>Multicrustacea</taxon>
        <taxon>Malacostraca</taxon>
        <taxon>Eumalacostraca</taxon>
        <taxon>Eucarida</taxon>
        <taxon>Decapoda</taxon>
        <taxon>Pleocyemata</taxon>
        <taxon>Astacidea</taxon>
        <taxon>Parastacoidea</taxon>
        <taxon>Parastacidae</taxon>
        <taxon>Cherax</taxon>
    </lineage>
</organism>
<evidence type="ECO:0000313" key="1">
    <source>
        <dbReference type="EMBL" id="KAK8744615.1"/>
    </source>
</evidence>
<gene>
    <name evidence="1" type="ORF">OTU49_000526</name>
</gene>
<sequence length="138" mass="16304">MLSCQAAWAATASPATTAAHNTSICTPMVLARCRLEVLLRRTISLKLYYSSKFLNYRLYYFQKYDTEFLPFDVSYKTTQSRQQASKLNITTLHDRTWVVNICQRKLLGLRYTMFHIDTRSAIVQRRSYYLWEIMHNVD</sequence>
<reference evidence="1 2" key="1">
    <citation type="journal article" date="2024" name="BMC Genomics">
        <title>Genome assembly of redclaw crayfish (Cherax quadricarinatus) provides insights into its immune adaptation and hypoxia tolerance.</title>
        <authorList>
            <person name="Liu Z."/>
            <person name="Zheng J."/>
            <person name="Li H."/>
            <person name="Fang K."/>
            <person name="Wang S."/>
            <person name="He J."/>
            <person name="Zhou D."/>
            <person name="Weng S."/>
            <person name="Chi M."/>
            <person name="Gu Z."/>
            <person name="He J."/>
            <person name="Li F."/>
            <person name="Wang M."/>
        </authorList>
    </citation>
    <scope>NUCLEOTIDE SEQUENCE [LARGE SCALE GENOMIC DNA]</scope>
    <source>
        <strain evidence="1">ZL_2023a</strain>
    </source>
</reference>
<comment type="caution">
    <text evidence="1">The sequence shown here is derived from an EMBL/GenBank/DDBJ whole genome shotgun (WGS) entry which is preliminary data.</text>
</comment>
<keyword evidence="2" id="KW-1185">Reference proteome</keyword>
<dbReference type="Proteomes" id="UP001445076">
    <property type="component" value="Unassembled WGS sequence"/>
</dbReference>
<name>A0AAW0XJ94_CHEQU</name>
<dbReference type="AlphaFoldDB" id="A0AAW0XJ94"/>
<protein>
    <recommendedName>
        <fullName evidence="3">Secreted protein</fullName>
    </recommendedName>
</protein>
<accession>A0AAW0XJ94</accession>